<keyword evidence="3" id="KW-1185">Reference proteome</keyword>
<dbReference type="InterPro" id="IPR004879">
    <property type="entry name" value="Ssp411-like_TRX"/>
</dbReference>
<organism evidence="2 3">
    <name type="scientific">Cochleicola gelatinilyticus</name>
    <dbReference type="NCBI Taxonomy" id="1763537"/>
    <lineage>
        <taxon>Bacteria</taxon>
        <taxon>Pseudomonadati</taxon>
        <taxon>Bacteroidota</taxon>
        <taxon>Flavobacteriia</taxon>
        <taxon>Flavobacteriales</taxon>
        <taxon>Flavobacteriaceae</taxon>
        <taxon>Cochleicola</taxon>
    </lineage>
</organism>
<dbReference type="SUPFAM" id="SSF48208">
    <property type="entry name" value="Six-hairpin glycosidases"/>
    <property type="match status" value="1"/>
</dbReference>
<sequence length="681" mass="78934">MTNPTHTNALISETSPYLLQHAHNPVDWKAWNAETLQKAKEEQKLMIVSIGYAACHWCHVMEHESFEDEEVALVMNTDYISVKVDREERPDIDQIYINAVQLMTGHAGWPLNVVTLPDGRPIWGGTYFKKEQWIDALEQLQKAYKEQPEKLEEHATKLEAGIKNMDLIALNTETVSFKKIPTNEIVSNWSKNFDPRFGGFKRAPKFMMPNNWHFLLRYAVQNNDEEVKKQVLVTLDQMAYGGIYDQIEGGFSRYSVDEKWHIPHFEKMLYDNAQLVSLYSDAYLVTHKNLYKEIIEETLSYIATEMTTNEGTFYSSLDADSKNLEGTLEEGAYYVFTKLELQELLGDDFPLFAEYYNVNSFGKWEHNNYVLIRDKTDAEIIKEYAITSEGFQKKKKSWKSILTAHRKQRAKPRLDDKTLTSWNALMLKGYVDAYKALQKPEYLTSAIKNARFISEKLTNTNGRIFHNYKNGTASINGFLEDYATVIEAYIALYEVTLDATWLSKSKSLTEYTFQHFYDEEKGMFYFTSNEDAALVTRTFEYRDNVIPASNSIMAKNLFKLSRYFENEMYAETAKQQLKNILPELEKYPSGFSNWMDLLANYQHDFYEVVVVGENASEKIKELNQHYIPNKIIAGSTTETDEPLLKSRYVDDTTFIYVCVNNTCNLPVTETKIALETLKNTD</sequence>
<gene>
    <name evidence="2" type="ORF">ULVI_07605</name>
</gene>
<dbReference type="EMBL" id="LRXL01000026">
    <property type="protein sequence ID" value="OAB80653.1"/>
    <property type="molecule type" value="Genomic_DNA"/>
</dbReference>
<dbReference type="GO" id="GO:0005975">
    <property type="term" value="P:carbohydrate metabolic process"/>
    <property type="evidence" value="ECO:0007669"/>
    <property type="project" value="InterPro"/>
</dbReference>
<dbReference type="PANTHER" id="PTHR42899:SF1">
    <property type="entry name" value="SPERMATOGENESIS-ASSOCIATED PROTEIN 20"/>
    <property type="match status" value="1"/>
</dbReference>
<dbReference type="STRING" id="1763537.ULVI_07605"/>
<dbReference type="InterPro" id="IPR024705">
    <property type="entry name" value="Ssp411"/>
</dbReference>
<comment type="caution">
    <text evidence="2">The sequence shown here is derived from an EMBL/GenBank/DDBJ whole genome shotgun (WGS) entry which is preliminary data.</text>
</comment>
<dbReference type="PANTHER" id="PTHR42899">
    <property type="entry name" value="SPERMATOGENESIS-ASSOCIATED PROTEIN 20"/>
    <property type="match status" value="1"/>
</dbReference>
<protein>
    <submittedName>
        <fullName evidence="2">Thioredoxin</fullName>
    </submittedName>
</protein>
<reference evidence="2 3" key="1">
    <citation type="submission" date="2016-02" db="EMBL/GenBank/DDBJ databases">
        <title>Ulvibacter sp. LPB0005, isolated from Thais luteostoma.</title>
        <authorList>
            <person name="Shin S.-K."/>
            <person name="Yi H."/>
        </authorList>
    </citation>
    <scope>NUCLEOTIDE SEQUENCE [LARGE SCALE GENOMIC DNA]</scope>
    <source>
        <strain evidence="2 3">LPB0005</strain>
    </source>
</reference>
<dbReference type="PIRSF" id="PIRSF006402">
    <property type="entry name" value="UCP006402_thioredoxin"/>
    <property type="match status" value="1"/>
</dbReference>
<dbReference type="Gene3D" id="1.50.10.20">
    <property type="match status" value="1"/>
</dbReference>
<feature type="domain" description="Spermatogenesis-associated protein 20-like TRX" evidence="1">
    <location>
        <begin position="7"/>
        <end position="160"/>
    </location>
</feature>
<dbReference type="Proteomes" id="UP000077013">
    <property type="component" value="Unassembled WGS sequence"/>
</dbReference>
<dbReference type="AlphaFoldDB" id="A0A167JGX4"/>
<evidence type="ECO:0000313" key="3">
    <source>
        <dbReference type="Proteomes" id="UP000077013"/>
    </source>
</evidence>
<accession>A0A167JGX4</accession>
<dbReference type="SUPFAM" id="SSF52833">
    <property type="entry name" value="Thioredoxin-like"/>
    <property type="match status" value="1"/>
</dbReference>
<dbReference type="CDD" id="cd02955">
    <property type="entry name" value="SSP411"/>
    <property type="match status" value="1"/>
</dbReference>
<dbReference type="Gene3D" id="3.40.30.10">
    <property type="entry name" value="Glutaredoxin"/>
    <property type="match status" value="1"/>
</dbReference>
<dbReference type="Pfam" id="PF03190">
    <property type="entry name" value="Thioredox_DsbH"/>
    <property type="match status" value="1"/>
</dbReference>
<proteinExistence type="predicted"/>
<evidence type="ECO:0000259" key="1">
    <source>
        <dbReference type="Pfam" id="PF03190"/>
    </source>
</evidence>
<dbReference type="InterPro" id="IPR036249">
    <property type="entry name" value="Thioredoxin-like_sf"/>
</dbReference>
<evidence type="ECO:0000313" key="2">
    <source>
        <dbReference type="EMBL" id="OAB80653.1"/>
    </source>
</evidence>
<name>A0A167JGX4_9FLAO</name>
<dbReference type="InterPro" id="IPR008928">
    <property type="entry name" value="6-hairpin_glycosidase_sf"/>
</dbReference>